<evidence type="ECO:0000313" key="2">
    <source>
        <dbReference type="EMBL" id="CAB1457773.1"/>
    </source>
</evidence>
<name>A0A9N7VV55_PLEPL</name>
<evidence type="ECO:0000256" key="1">
    <source>
        <dbReference type="SAM" id="MobiDB-lite"/>
    </source>
</evidence>
<proteinExistence type="predicted"/>
<comment type="caution">
    <text evidence="2">The sequence shown here is derived from an EMBL/GenBank/DDBJ whole genome shotgun (WGS) entry which is preliminary data.</text>
</comment>
<accession>A0A9N7VV55</accession>
<dbReference type="AlphaFoldDB" id="A0A9N7VV55"/>
<dbReference type="EMBL" id="CADEAL010004357">
    <property type="protein sequence ID" value="CAB1457773.1"/>
    <property type="molecule type" value="Genomic_DNA"/>
</dbReference>
<protein>
    <submittedName>
        <fullName evidence="2">Uncharacterized protein</fullName>
    </submittedName>
</protein>
<gene>
    <name evidence="2" type="ORF">PLEPLA_LOCUS45600</name>
</gene>
<feature type="region of interest" description="Disordered" evidence="1">
    <location>
        <begin position="100"/>
        <end position="128"/>
    </location>
</feature>
<dbReference type="Proteomes" id="UP001153269">
    <property type="component" value="Unassembled WGS sequence"/>
</dbReference>
<feature type="compositionally biased region" description="Basic and acidic residues" evidence="1">
    <location>
        <begin position="119"/>
        <end position="128"/>
    </location>
</feature>
<reference evidence="2" key="1">
    <citation type="submission" date="2020-03" db="EMBL/GenBank/DDBJ databases">
        <authorList>
            <person name="Weist P."/>
        </authorList>
    </citation>
    <scope>NUCLEOTIDE SEQUENCE</scope>
</reference>
<sequence>MHNTQEGGAVGWRIILQLKDLQLQQSSPMLKYRRATHLLTTGSRDVFVCLSSDLQPSLTSTVPESPPPRVLSQVNGMQHAGKPDLVLGYSSLPRVTYSPTPLETLRAHTHTTTGQRSTRLAEKKQAPE</sequence>
<evidence type="ECO:0000313" key="3">
    <source>
        <dbReference type="Proteomes" id="UP001153269"/>
    </source>
</evidence>
<organism evidence="2 3">
    <name type="scientific">Pleuronectes platessa</name>
    <name type="common">European plaice</name>
    <dbReference type="NCBI Taxonomy" id="8262"/>
    <lineage>
        <taxon>Eukaryota</taxon>
        <taxon>Metazoa</taxon>
        <taxon>Chordata</taxon>
        <taxon>Craniata</taxon>
        <taxon>Vertebrata</taxon>
        <taxon>Euteleostomi</taxon>
        <taxon>Actinopterygii</taxon>
        <taxon>Neopterygii</taxon>
        <taxon>Teleostei</taxon>
        <taxon>Neoteleostei</taxon>
        <taxon>Acanthomorphata</taxon>
        <taxon>Carangaria</taxon>
        <taxon>Pleuronectiformes</taxon>
        <taxon>Pleuronectoidei</taxon>
        <taxon>Pleuronectidae</taxon>
        <taxon>Pleuronectes</taxon>
    </lineage>
</organism>
<keyword evidence="3" id="KW-1185">Reference proteome</keyword>